<name>A0AAV2MQV1_KNICA</name>
<dbReference type="Proteomes" id="UP001497482">
    <property type="component" value="Chromosome 9"/>
</dbReference>
<feature type="coiled-coil region" evidence="1">
    <location>
        <begin position="249"/>
        <end position="276"/>
    </location>
</feature>
<gene>
    <name evidence="3" type="ORF">KC01_LOCUS41682</name>
</gene>
<keyword evidence="1" id="KW-0175">Coiled coil</keyword>
<evidence type="ECO:0000313" key="3">
    <source>
        <dbReference type="EMBL" id="CAL1615803.1"/>
    </source>
</evidence>
<keyword evidence="4" id="KW-1185">Reference proteome</keyword>
<sequence length="589" mass="68693">MTEIFGQDQFVDTFMELQKAQLNENVSKLRLKDSQNHAGEMENMLHLLEEVQVAKMCGDRRLEKTQEKVFILNKKIKRLEKMLQQHHACPLFALGGHCKCYYSKESNDETGRLRHPPAPNELNKESQQQSINKLSKHVVDQECIDMRNQECVDQEMAVLSSKLSFSSSNTMSFLADLQLLKKLVDQQKLHNGQITELSKAQSSHEKKFSFLEEHIICLQTQLWNAQEERTKWVQQTHKPKEYKVCCEDLFRHQKEVNILKERLEVALKQLHTTEKEELHLQASVEQKTWEEKTSQELSENKKYSMIEAKNRSQKLYNVIHDLKIKLLEHVKMNEELSSQLNQLKTDILHLKAELDRYKRKLAAVEQDKFELQASEAQHKRYVQEEILAKRHLKVKLEKQQMALLSLTEEHKELQLLYSCMNKEKEGVVLKLQSHLKNVQIELDQAKSTLRTLEQEDNHGTQLDKEITTRRQIDCLQRIKNLEERKKTLCQEDTPFSDLESLLFKEPHEITSPQPLKIIAPNIWGRSAPKRVQSAALCHHLKTSKLKETVHNIVFHEEPFTLTPLAPATSPQLLGRRSPVHSLLTSDPHG</sequence>
<evidence type="ECO:0000256" key="2">
    <source>
        <dbReference type="SAM" id="MobiDB-lite"/>
    </source>
</evidence>
<dbReference type="EMBL" id="OZ035831">
    <property type="protein sequence ID" value="CAL1615803.1"/>
    <property type="molecule type" value="Genomic_DNA"/>
</dbReference>
<organism evidence="3 4">
    <name type="scientific">Knipowitschia caucasica</name>
    <name type="common">Caucasian dwarf goby</name>
    <name type="synonym">Pomatoschistus caucasicus</name>
    <dbReference type="NCBI Taxonomy" id="637954"/>
    <lineage>
        <taxon>Eukaryota</taxon>
        <taxon>Metazoa</taxon>
        <taxon>Chordata</taxon>
        <taxon>Craniata</taxon>
        <taxon>Vertebrata</taxon>
        <taxon>Euteleostomi</taxon>
        <taxon>Actinopterygii</taxon>
        <taxon>Neopterygii</taxon>
        <taxon>Teleostei</taxon>
        <taxon>Neoteleostei</taxon>
        <taxon>Acanthomorphata</taxon>
        <taxon>Gobiaria</taxon>
        <taxon>Gobiiformes</taxon>
        <taxon>Gobioidei</taxon>
        <taxon>Gobiidae</taxon>
        <taxon>Gobiinae</taxon>
        <taxon>Knipowitschia</taxon>
    </lineage>
</organism>
<evidence type="ECO:0000313" key="4">
    <source>
        <dbReference type="Proteomes" id="UP001497482"/>
    </source>
</evidence>
<feature type="coiled-coil region" evidence="1">
    <location>
        <begin position="326"/>
        <end position="455"/>
    </location>
</feature>
<feature type="region of interest" description="Disordered" evidence="2">
    <location>
        <begin position="570"/>
        <end position="589"/>
    </location>
</feature>
<reference evidence="3 4" key="1">
    <citation type="submission" date="2024-04" db="EMBL/GenBank/DDBJ databases">
        <authorList>
            <person name="Waldvogel A.-M."/>
            <person name="Schoenle A."/>
        </authorList>
    </citation>
    <scope>NUCLEOTIDE SEQUENCE [LARGE SCALE GENOMIC DNA]</scope>
</reference>
<accession>A0AAV2MQV1</accession>
<protein>
    <submittedName>
        <fullName evidence="3">Uncharacterized protein</fullName>
    </submittedName>
</protein>
<dbReference type="AlphaFoldDB" id="A0AAV2MQV1"/>
<proteinExistence type="predicted"/>
<evidence type="ECO:0000256" key="1">
    <source>
        <dbReference type="SAM" id="Coils"/>
    </source>
</evidence>